<evidence type="ECO:0000313" key="3">
    <source>
        <dbReference type="Proteomes" id="UP000030762"/>
    </source>
</evidence>
<dbReference type="Proteomes" id="UP000030762">
    <property type="component" value="Unassembled WGS sequence"/>
</dbReference>
<dbReference type="GeneID" id="19945489"/>
<organism evidence="2 3">
    <name type="scientific">Saprolegnia diclina (strain VS20)</name>
    <dbReference type="NCBI Taxonomy" id="1156394"/>
    <lineage>
        <taxon>Eukaryota</taxon>
        <taxon>Sar</taxon>
        <taxon>Stramenopiles</taxon>
        <taxon>Oomycota</taxon>
        <taxon>Saprolegniomycetes</taxon>
        <taxon>Saprolegniales</taxon>
        <taxon>Saprolegniaceae</taxon>
        <taxon>Saprolegnia</taxon>
    </lineage>
</organism>
<evidence type="ECO:0000256" key="1">
    <source>
        <dbReference type="SAM" id="MobiDB-lite"/>
    </source>
</evidence>
<sequence length="72" mass="8638">MDRHRWFERRRRPARRSHVEPRPRFWPWSPWTVGDTRRSAMTTHAPPPPRLTRKERLALAGVAHLLLLTPVI</sequence>
<dbReference type="VEuPathDB" id="FungiDB:SDRG_04762"/>
<proteinExistence type="predicted"/>
<dbReference type="OMA" id="HRWFERR"/>
<dbReference type="EMBL" id="JH767143">
    <property type="protein sequence ID" value="EQC37735.1"/>
    <property type="molecule type" value="Genomic_DNA"/>
</dbReference>
<protein>
    <submittedName>
        <fullName evidence="2">Uncharacterized protein</fullName>
    </submittedName>
</protein>
<dbReference type="RefSeq" id="XP_008608668.1">
    <property type="nucleotide sequence ID" value="XM_008610446.1"/>
</dbReference>
<name>T0QUM8_SAPDV</name>
<keyword evidence="3" id="KW-1185">Reference proteome</keyword>
<feature type="region of interest" description="Disordered" evidence="1">
    <location>
        <begin position="1"/>
        <end position="20"/>
    </location>
</feature>
<gene>
    <name evidence="2" type="ORF">SDRG_04762</name>
</gene>
<feature type="compositionally biased region" description="Basic residues" evidence="1">
    <location>
        <begin position="1"/>
        <end position="16"/>
    </location>
</feature>
<accession>T0QUM8</accession>
<evidence type="ECO:0000313" key="2">
    <source>
        <dbReference type="EMBL" id="EQC37735.1"/>
    </source>
</evidence>
<dbReference type="InParanoid" id="T0QUM8"/>
<reference evidence="2 3" key="1">
    <citation type="submission" date="2012-04" db="EMBL/GenBank/DDBJ databases">
        <title>The Genome Sequence of Saprolegnia declina VS20.</title>
        <authorList>
            <consortium name="The Broad Institute Genome Sequencing Platform"/>
            <person name="Russ C."/>
            <person name="Nusbaum C."/>
            <person name="Tyler B."/>
            <person name="van West P."/>
            <person name="Dieguez-Uribeondo J."/>
            <person name="de Bruijn I."/>
            <person name="Tripathy S."/>
            <person name="Jiang R."/>
            <person name="Young S.K."/>
            <person name="Zeng Q."/>
            <person name="Gargeya S."/>
            <person name="Fitzgerald M."/>
            <person name="Haas B."/>
            <person name="Abouelleil A."/>
            <person name="Alvarado L."/>
            <person name="Arachchi H.M."/>
            <person name="Berlin A."/>
            <person name="Chapman S.B."/>
            <person name="Goldberg J."/>
            <person name="Griggs A."/>
            <person name="Gujja S."/>
            <person name="Hansen M."/>
            <person name="Howarth C."/>
            <person name="Imamovic A."/>
            <person name="Larimer J."/>
            <person name="McCowen C."/>
            <person name="Montmayeur A."/>
            <person name="Murphy C."/>
            <person name="Neiman D."/>
            <person name="Pearson M."/>
            <person name="Priest M."/>
            <person name="Roberts A."/>
            <person name="Saif S."/>
            <person name="Shea T."/>
            <person name="Sisk P."/>
            <person name="Sykes S."/>
            <person name="Wortman J."/>
            <person name="Nusbaum C."/>
            <person name="Birren B."/>
        </authorList>
    </citation>
    <scope>NUCLEOTIDE SEQUENCE [LARGE SCALE GENOMIC DNA]</scope>
    <source>
        <strain evidence="2 3">VS20</strain>
    </source>
</reference>
<dbReference type="AlphaFoldDB" id="T0QUM8"/>